<feature type="domain" description="N-acetyltransferase" evidence="13">
    <location>
        <begin position="97"/>
        <end position="236"/>
    </location>
</feature>
<dbReference type="OrthoDB" id="2115692at2759"/>
<comment type="catalytic activity">
    <reaction evidence="6">
        <text>serotonin + (5Z,8Z,11Z,14Z)-eicosatetraenoyl-CoA = N-[(5Z,8Z,11Z,14Z)-eicosatetraenoyl]-serotonin + CoA + H(+)</text>
        <dbReference type="Rhea" id="RHEA:51396"/>
        <dbReference type="ChEBI" id="CHEBI:15378"/>
        <dbReference type="ChEBI" id="CHEBI:57287"/>
        <dbReference type="ChEBI" id="CHEBI:57368"/>
        <dbReference type="ChEBI" id="CHEBI:132255"/>
        <dbReference type="ChEBI" id="CHEBI:350546"/>
    </reaction>
    <physiologicalReaction direction="left-to-right" evidence="6">
        <dbReference type="Rhea" id="RHEA:51397"/>
    </physiologicalReaction>
</comment>
<evidence type="ECO:0000256" key="6">
    <source>
        <dbReference type="ARBA" id="ARBA00051284"/>
    </source>
</evidence>
<dbReference type="FunFam" id="3.40.630.30:FF:000046">
    <property type="entry name" value="Dopamine N-acetyltransferase"/>
    <property type="match status" value="1"/>
</dbReference>
<evidence type="ECO:0000313" key="15">
    <source>
        <dbReference type="EMBL" id="CAF1291944.1"/>
    </source>
</evidence>
<dbReference type="EMBL" id="CAJNOJ010000030">
    <property type="protein sequence ID" value="CAF0888889.1"/>
    <property type="molecule type" value="Genomic_DNA"/>
</dbReference>
<dbReference type="PROSITE" id="PS51186">
    <property type="entry name" value="GNAT"/>
    <property type="match status" value="1"/>
</dbReference>
<evidence type="ECO:0000256" key="1">
    <source>
        <dbReference type="ARBA" id="ARBA00022679"/>
    </source>
</evidence>
<evidence type="ECO:0000256" key="10">
    <source>
        <dbReference type="ARBA" id="ARBA00052335"/>
    </source>
</evidence>
<reference evidence="14" key="1">
    <citation type="submission" date="2021-02" db="EMBL/GenBank/DDBJ databases">
        <authorList>
            <person name="Nowell W R."/>
        </authorList>
    </citation>
    <scope>NUCLEOTIDE SEQUENCE</scope>
</reference>
<comment type="catalytic activity">
    <reaction evidence="5">
        <text>serotonin + octadecanoyl-CoA = N-octadecanoyl-serotonin + CoA + H(+)</text>
        <dbReference type="Rhea" id="RHEA:51400"/>
        <dbReference type="ChEBI" id="CHEBI:15378"/>
        <dbReference type="ChEBI" id="CHEBI:57287"/>
        <dbReference type="ChEBI" id="CHEBI:57394"/>
        <dbReference type="ChEBI" id="CHEBI:134065"/>
        <dbReference type="ChEBI" id="CHEBI:350546"/>
    </reaction>
    <physiologicalReaction direction="left-to-right" evidence="5">
        <dbReference type="Rhea" id="RHEA:51401"/>
    </physiologicalReaction>
</comment>
<dbReference type="AlphaFoldDB" id="A0A813YTM9"/>
<comment type="caution">
    <text evidence="14">The sequence shown here is derived from an EMBL/GenBank/DDBJ whole genome shotgun (WGS) entry which is preliminary data.</text>
</comment>
<evidence type="ECO:0000256" key="7">
    <source>
        <dbReference type="ARBA" id="ARBA00051711"/>
    </source>
</evidence>
<name>A0A813YTM9_ADIRI</name>
<dbReference type="Proteomes" id="UP000663828">
    <property type="component" value="Unassembled WGS sequence"/>
</dbReference>
<dbReference type="PANTHER" id="PTHR20905:SF1">
    <property type="entry name" value="AT07410P-RELATED"/>
    <property type="match status" value="1"/>
</dbReference>
<dbReference type="GO" id="GO:0004059">
    <property type="term" value="F:aralkylamine N-acetyltransferase activity"/>
    <property type="evidence" value="ECO:0007669"/>
    <property type="project" value="UniProtKB-EC"/>
</dbReference>
<comment type="catalytic activity">
    <reaction evidence="7">
        <text>dopamine + acetyl-CoA = N-acetyldopamine + CoA + H(+)</text>
        <dbReference type="Rhea" id="RHEA:51388"/>
        <dbReference type="ChEBI" id="CHEBI:15378"/>
        <dbReference type="ChEBI" id="CHEBI:57287"/>
        <dbReference type="ChEBI" id="CHEBI:57288"/>
        <dbReference type="ChEBI" id="CHEBI:59905"/>
        <dbReference type="ChEBI" id="CHEBI:125678"/>
    </reaction>
    <physiologicalReaction direction="left-to-right" evidence="7">
        <dbReference type="Rhea" id="RHEA:51389"/>
    </physiologicalReaction>
</comment>
<accession>A0A813YTM9</accession>
<comment type="similarity">
    <text evidence="2">Belongs to the acetyltransferase family. AANAT subfamily.</text>
</comment>
<organism evidence="14 17">
    <name type="scientific">Adineta ricciae</name>
    <name type="common">Rotifer</name>
    <dbReference type="NCBI Taxonomy" id="249248"/>
    <lineage>
        <taxon>Eukaryota</taxon>
        <taxon>Metazoa</taxon>
        <taxon>Spiralia</taxon>
        <taxon>Gnathifera</taxon>
        <taxon>Rotifera</taxon>
        <taxon>Eurotatoria</taxon>
        <taxon>Bdelloidea</taxon>
        <taxon>Adinetida</taxon>
        <taxon>Adinetidae</taxon>
        <taxon>Adineta</taxon>
    </lineage>
</organism>
<dbReference type="EC" id="2.3.1.87" evidence="3"/>
<dbReference type="Gene3D" id="3.40.630.30">
    <property type="match status" value="1"/>
</dbReference>
<feature type="region of interest" description="Disordered" evidence="12">
    <location>
        <begin position="1"/>
        <end position="29"/>
    </location>
</feature>
<dbReference type="EMBL" id="CAJNOR010002420">
    <property type="protein sequence ID" value="CAF1291944.1"/>
    <property type="molecule type" value="Genomic_DNA"/>
</dbReference>
<evidence type="ECO:0000259" key="13">
    <source>
        <dbReference type="PROSITE" id="PS51186"/>
    </source>
</evidence>
<evidence type="ECO:0000256" key="8">
    <source>
        <dbReference type="ARBA" id="ARBA00051823"/>
    </source>
</evidence>
<protein>
    <recommendedName>
        <fullName evidence="3">aralkylamine N-acetyltransferase</fullName>
        <ecNumber evidence="3">2.3.1.87</ecNumber>
    </recommendedName>
</protein>
<keyword evidence="16" id="KW-1185">Reference proteome</keyword>
<dbReference type="PANTHER" id="PTHR20905">
    <property type="entry name" value="N-ACETYLTRANSFERASE-RELATED"/>
    <property type="match status" value="1"/>
</dbReference>
<comment type="catalytic activity">
    <reaction evidence="8">
        <text>serotonin + (9Z)-octadecenoyl-CoA = N-(9Z-octadecenoyl)-serotonin + CoA + H(+)</text>
        <dbReference type="Rhea" id="RHEA:51392"/>
        <dbReference type="ChEBI" id="CHEBI:15378"/>
        <dbReference type="ChEBI" id="CHEBI:57287"/>
        <dbReference type="ChEBI" id="CHEBI:57387"/>
        <dbReference type="ChEBI" id="CHEBI:134064"/>
        <dbReference type="ChEBI" id="CHEBI:350546"/>
    </reaction>
    <physiologicalReaction direction="left-to-right" evidence="8">
        <dbReference type="Rhea" id="RHEA:51393"/>
    </physiologicalReaction>
</comment>
<dbReference type="Proteomes" id="UP000663852">
    <property type="component" value="Unassembled WGS sequence"/>
</dbReference>
<comment type="catalytic activity">
    <reaction evidence="4">
        <text>dopamine + (9Z)-octadecenoyl-CoA = N-(9Z-octadecanoyl)-dopamine + CoA + H(+)</text>
        <dbReference type="Rhea" id="RHEA:51380"/>
        <dbReference type="ChEBI" id="CHEBI:15378"/>
        <dbReference type="ChEBI" id="CHEBI:31883"/>
        <dbReference type="ChEBI" id="CHEBI:57287"/>
        <dbReference type="ChEBI" id="CHEBI:57387"/>
        <dbReference type="ChEBI" id="CHEBI:59905"/>
    </reaction>
    <physiologicalReaction direction="left-to-right" evidence="4">
        <dbReference type="Rhea" id="RHEA:51381"/>
    </physiologicalReaction>
</comment>
<comment type="catalytic activity">
    <reaction evidence="11">
        <text>serotonin + acetyl-CoA = N-acetylserotonin + CoA + H(+)</text>
        <dbReference type="Rhea" id="RHEA:25217"/>
        <dbReference type="ChEBI" id="CHEBI:15378"/>
        <dbReference type="ChEBI" id="CHEBI:17697"/>
        <dbReference type="ChEBI" id="CHEBI:57287"/>
        <dbReference type="ChEBI" id="CHEBI:57288"/>
        <dbReference type="ChEBI" id="CHEBI:350546"/>
        <dbReference type="EC" id="2.3.1.87"/>
    </reaction>
    <physiologicalReaction direction="left-to-right" evidence="11">
        <dbReference type="Rhea" id="RHEA:25218"/>
    </physiologicalReaction>
</comment>
<evidence type="ECO:0000256" key="11">
    <source>
        <dbReference type="ARBA" id="ARBA00052491"/>
    </source>
</evidence>
<evidence type="ECO:0000256" key="5">
    <source>
        <dbReference type="ARBA" id="ARBA00050849"/>
    </source>
</evidence>
<comment type="catalytic activity">
    <reaction evidence="9">
        <text>serotonin + hexadecanoyl-CoA = N-hexadecanoyl-serotonin + CoA + H(+)</text>
        <dbReference type="Rhea" id="RHEA:51384"/>
        <dbReference type="ChEBI" id="CHEBI:15378"/>
        <dbReference type="ChEBI" id="CHEBI:57287"/>
        <dbReference type="ChEBI" id="CHEBI:57379"/>
        <dbReference type="ChEBI" id="CHEBI:134059"/>
        <dbReference type="ChEBI" id="CHEBI:350546"/>
    </reaction>
    <physiologicalReaction direction="left-to-right" evidence="9">
        <dbReference type="Rhea" id="RHEA:51385"/>
    </physiologicalReaction>
</comment>
<evidence type="ECO:0000256" key="2">
    <source>
        <dbReference type="ARBA" id="ARBA00038182"/>
    </source>
</evidence>
<sequence>MHTSRVFQRLTERSDSVSSTSSCPSTPPSSKLWFEPPNIDICVMTIEHREQVFELVLDTFFRDEPLNKCLAFDLPTEPIEFAELVISTAIEDQCSFVTIDVQTQKIIGVILNIIKSRSQNIDKFHIENFRSEKLRFILNVLQHAHGTLDLFKEMNADRLLHVVIIAIDANYRGLRLTEKLIHASLERAKTEFHLQGAFSEATSLYSAKAFRKQGFQIYNEIIYTKYDAIRLANLAGEHDRCQLLAKQL</sequence>
<feature type="compositionally biased region" description="Low complexity" evidence="12">
    <location>
        <begin position="16"/>
        <end position="29"/>
    </location>
</feature>
<evidence type="ECO:0000256" key="3">
    <source>
        <dbReference type="ARBA" id="ARBA00039114"/>
    </source>
</evidence>
<gene>
    <name evidence="14" type="ORF">EDS130_LOCUS9177</name>
    <name evidence="15" type="ORF">XAT740_LOCUS28388</name>
</gene>
<evidence type="ECO:0000313" key="14">
    <source>
        <dbReference type="EMBL" id="CAF0888889.1"/>
    </source>
</evidence>
<evidence type="ECO:0000313" key="17">
    <source>
        <dbReference type="Proteomes" id="UP000663852"/>
    </source>
</evidence>
<dbReference type="SUPFAM" id="SSF55729">
    <property type="entry name" value="Acyl-CoA N-acyltransferases (Nat)"/>
    <property type="match status" value="1"/>
</dbReference>
<evidence type="ECO:0000313" key="16">
    <source>
        <dbReference type="Proteomes" id="UP000663828"/>
    </source>
</evidence>
<evidence type="ECO:0000256" key="9">
    <source>
        <dbReference type="ARBA" id="ARBA00052178"/>
    </source>
</evidence>
<dbReference type="InterPro" id="IPR000182">
    <property type="entry name" value="GNAT_dom"/>
</dbReference>
<proteinExistence type="inferred from homology"/>
<keyword evidence="1" id="KW-0808">Transferase</keyword>
<evidence type="ECO:0000256" key="4">
    <source>
        <dbReference type="ARBA" id="ARBA00050189"/>
    </source>
</evidence>
<comment type="catalytic activity">
    <reaction evidence="10">
        <text>dopamine + hexadecanoyl-CoA = N-hexadecanoyl-dopamine + CoA + H(+)</text>
        <dbReference type="Rhea" id="RHEA:51376"/>
        <dbReference type="ChEBI" id="CHEBI:15378"/>
        <dbReference type="ChEBI" id="CHEBI:57287"/>
        <dbReference type="ChEBI" id="CHEBI:57379"/>
        <dbReference type="ChEBI" id="CHEBI:59905"/>
        <dbReference type="ChEBI" id="CHEBI:134058"/>
    </reaction>
    <physiologicalReaction direction="left-to-right" evidence="10">
        <dbReference type="Rhea" id="RHEA:51377"/>
    </physiologicalReaction>
</comment>
<dbReference type="InterPro" id="IPR016181">
    <property type="entry name" value="Acyl_CoA_acyltransferase"/>
</dbReference>
<evidence type="ECO:0000256" key="12">
    <source>
        <dbReference type="SAM" id="MobiDB-lite"/>
    </source>
</evidence>